<dbReference type="GO" id="GO:0004519">
    <property type="term" value="F:endonuclease activity"/>
    <property type="evidence" value="ECO:0007669"/>
    <property type="project" value="UniProtKB-KW"/>
</dbReference>
<reference evidence="4" key="1">
    <citation type="submission" date="2016-10" db="EMBL/GenBank/DDBJ databases">
        <authorList>
            <person name="Varghese N."/>
            <person name="Submissions S."/>
        </authorList>
    </citation>
    <scope>NUCLEOTIDE SEQUENCE [LARGE SCALE GENOMIC DNA]</scope>
    <source>
        <strain evidence="4">930I</strain>
    </source>
</reference>
<dbReference type="PANTHER" id="PTHR34039">
    <property type="entry name" value="UPF0102 PROTEIN YRAN"/>
    <property type="match status" value="1"/>
</dbReference>
<dbReference type="InterPro" id="IPR011335">
    <property type="entry name" value="Restrct_endonuc-II-like"/>
</dbReference>
<comment type="similarity">
    <text evidence="1 2">Belongs to the UPF0102 family.</text>
</comment>
<keyword evidence="4" id="KW-1185">Reference proteome</keyword>
<dbReference type="InterPro" id="IPR003509">
    <property type="entry name" value="UPF0102_YraN-like"/>
</dbReference>
<dbReference type="AlphaFoldDB" id="A0A1G7Z9F9"/>
<keyword evidence="3" id="KW-0540">Nuclease</keyword>
<name>A0A1G7Z9F9_9PROT</name>
<evidence type="ECO:0000256" key="1">
    <source>
        <dbReference type="ARBA" id="ARBA00006738"/>
    </source>
</evidence>
<keyword evidence="3" id="KW-0378">Hydrolase</keyword>
<dbReference type="Proteomes" id="UP000217076">
    <property type="component" value="Unassembled WGS sequence"/>
</dbReference>
<keyword evidence="3" id="KW-0255">Endonuclease</keyword>
<dbReference type="GO" id="GO:0003676">
    <property type="term" value="F:nucleic acid binding"/>
    <property type="evidence" value="ECO:0007669"/>
    <property type="project" value="InterPro"/>
</dbReference>
<sequence length="124" mass="13602">MNRRQQAEAQGRAAEDSAAAHLEDQGWIILARRHRGQRGSGAGELDLIARTDSTLAFVEVKRRPSPEQALLSLTARQRRRIETAAEAFLAGHPELAGLDIRFDLITLAPAAPPHHLADAWRVGD</sequence>
<dbReference type="Pfam" id="PF02021">
    <property type="entry name" value="UPF0102"/>
    <property type="match status" value="1"/>
</dbReference>
<evidence type="ECO:0000256" key="2">
    <source>
        <dbReference type="HAMAP-Rule" id="MF_00048"/>
    </source>
</evidence>
<proteinExistence type="inferred from homology"/>
<evidence type="ECO:0000313" key="3">
    <source>
        <dbReference type="EMBL" id="SDH05338.1"/>
    </source>
</evidence>
<evidence type="ECO:0000313" key="4">
    <source>
        <dbReference type="Proteomes" id="UP000217076"/>
    </source>
</evidence>
<dbReference type="Gene3D" id="3.40.1350.10">
    <property type="match status" value="1"/>
</dbReference>
<dbReference type="OrthoDB" id="9812968at2"/>
<dbReference type="HAMAP" id="MF_00048">
    <property type="entry name" value="UPF0102"/>
    <property type="match status" value="1"/>
</dbReference>
<protein>
    <recommendedName>
        <fullName evidence="2">UPF0102 protein SAMN05421742_10443</fullName>
    </recommendedName>
</protein>
<dbReference type="STRING" id="83401.SAMN05421742_10443"/>
<dbReference type="PANTHER" id="PTHR34039:SF1">
    <property type="entry name" value="UPF0102 PROTEIN YRAN"/>
    <property type="match status" value="1"/>
</dbReference>
<dbReference type="SUPFAM" id="SSF52980">
    <property type="entry name" value="Restriction endonuclease-like"/>
    <property type="match status" value="1"/>
</dbReference>
<accession>A0A1G7Z9F9</accession>
<gene>
    <name evidence="3" type="ORF">SAMN05421742_10443</name>
</gene>
<dbReference type="EMBL" id="FNCV01000004">
    <property type="protein sequence ID" value="SDH05338.1"/>
    <property type="molecule type" value="Genomic_DNA"/>
</dbReference>
<organism evidence="3 4">
    <name type="scientific">Roseospirillum parvum</name>
    <dbReference type="NCBI Taxonomy" id="83401"/>
    <lineage>
        <taxon>Bacteria</taxon>
        <taxon>Pseudomonadati</taxon>
        <taxon>Pseudomonadota</taxon>
        <taxon>Alphaproteobacteria</taxon>
        <taxon>Rhodospirillales</taxon>
        <taxon>Rhodospirillaceae</taxon>
        <taxon>Roseospirillum</taxon>
    </lineage>
</organism>
<dbReference type="InterPro" id="IPR011856">
    <property type="entry name" value="tRNA_endonuc-like_dom_sf"/>
</dbReference>